<evidence type="ECO:0000256" key="3">
    <source>
        <dbReference type="ARBA" id="ARBA00022840"/>
    </source>
</evidence>
<feature type="domain" description="Methionyl/Leucyl tRNA synthetase" evidence="6">
    <location>
        <begin position="2"/>
        <end position="38"/>
    </location>
</feature>
<keyword evidence="5" id="KW-0030">Aminoacyl-tRNA synthetase</keyword>
<dbReference type="Proteomes" id="UP000257559">
    <property type="component" value="Chromosome"/>
</dbReference>
<dbReference type="EC" id="6.1.1.10" evidence="7"/>
<dbReference type="EMBL" id="LS991951">
    <property type="protein sequence ID" value="SYV97025.1"/>
    <property type="molecule type" value="Genomic_DNA"/>
</dbReference>
<name>A0A3B0PQK9_9BACT</name>
<dbReference type="Gene3D" id="3.40.50.620">
    <property type="entry name" value="HUPs"/>
    <property type="match status" value="1"/>
</dbReference>
<dbReference type="InterPro" id="IPR014729">
    <property type="entry name" value="Rossmann-like_a/b/a_fold"/>
</dbReference>
<dbReference type="GO" id="GO:0006418">
    <property type="term" value="P:tRNA aminoacylation for protein translation"/>
    <property type="evidence" value="ECO:0007669"/>
    <property type="project" value="InterPro"/>
</dbReference>
<keyword evidence="1 7" id="KW-0436">Ligase</keyword>
<reference evidence="8" key="1">
    <citation type="submission" date="2018-06" db="EMBL/GenBank/DDBJ databases">
        <authorList>
            <consortium name="Pathogen Informatics"/>
        </authorList>
    </citation>
    <scope>NUCLEOTIDE SEQUENCE [LARGE SCALE GENOMIC DNA]</scope>
    <source>
        <strain evidence="8">NCTC10132</strain>
    </source>
</reference>
<evidence type="ECO:0000313" key="7">
    <source>
        <dbReference type="EMBL" id="SYV97025.1"/>
    </source>
</evidence>
<evidence type="ECO:0000256" key="4">
    <source>
        <dbReference type="ARBA" id="ARBA00022917"/>
    </source>
</evidence>
<dbReference type="InterPro" id="IPR015413">
    <property type="entry name" value="Methionyl/Leucyl_tRNA_Synth"/>
</dbReference>
<keyword evidence="3" id="KW-0067">ATP-binding</keyword>
<feature type="non-terminal residue" evidence="7">
    <location>
        <position position="38"/>
    </location>
</feature>
<dbReference type="AlphaFoldDB" id="A0A3B0PQK9"/>
<gene>
    <name evidence="7" type="primary">metG_2</name>
    <name evidence="7" type="ORF">NCTC10132_00380</name>
</gene>
<evidence type="ECO:0000256" key="5">
    <source>
        <dbReference type="ARBA" id="ARBA00023146"/>
    </source>
</evidence>
<proteinExistence type="predicted"/>
<dbReference type="Pfam" id="PF09334">
    <property type="entry name" value="tRNA-synt_1g"/>
    <property type="match status" value="1"/>
</dbReference>
<evidence type="ECO:0000256" key="1">
    <source>
        <dbReference type="ARBA" id="ARBA00022598"/>
    </source>
</evidence>
<evidence type="ECO:0000256" key="2">
    <source>
        <dbReference type="ARBA" id="ARBA00022741"/>
    </source>
</evidence>
<keyword evidence="2" id="KW-0547">Nucleotide-binding</keyword>
<accession>A0A3B0PQK9</accession>
<dbReference type="SUPFAM" id="SSF52374">
    <property type="entry name" value="Nucleotidylyl transferase"/>
    <property type="match status" value="1"/>
</dbReference>
<evidence type="ECO:0000259" key="6">
    <source>
        <dbReference type="Pfam" id="PF09334"/>
    </source>
</evidence>
<organism evidence="7 8">
    <name type="scientific">Mycoplasmopsis edwardii</name>
    <dbReference type="NCBI Taxonomy" id="53558"/>
    <lineage>
        <taxon>Bacteria</taxon>
        <taxon>Bacillati</taxon>
        <taxon>Mycoplasmatota</taxon>
        <taxon>Mycoplasmoidales</taxon>
        <taxon>Metamycoplasmataceae</taxon>
        <taxon>Mycoplasmopsis</taxon>
    </lineage>
</organism>
<dbReference type="GO" id="GO:0004825">
    <property type="term" value="F:methionine-tRNA ligase activity"/>
    <property type="evidence" value="ECO:0007669"/>
    <property type="project" value="UniProtKB-EC"/>
</dbReference>
<protein>
    <submittedName>
        <fullName evidence="7">Methionine--tRNA ligase</fullName>
        <ecNumber evidence="7">6.1.1.10</ecNumber>
    </submittedName>
</protein>
<keyword evidence="4" id="KW-0648">Protein biosynthesis</keyword>
<dbReference type="GO" id="GO:0005524">
    <property type="term" value="F:ATP binding"/>
    <property type="evidence" value="ECO:0007669"/>
    <property type="project" value="UniProtKB-KW"/>
</dbReference>
<keyword evidence="8" id="KW-1185">Reference proteome</keyword>
<evidence type="ECO:0000313" key="8">
    <source>
        <dbReference type="Proteomes" id="UP000257559"/>
    </source>
</evidence>
<dbReference type="KEGG" id="medw:NCTC10132_00380"/>
<sequence>MLTGSDEHGLKIQQKAEELGKKPQELVDELSAKFIQMW</sequence>